<dbReference type="GO" id="GO:0005737">
    <property type="term" value="C:cytoplasm"/>
    <property type="evidence" value="ECO:0007669"/>
    <property type="project" value="TreeGrafter"/>
</dbReference>
<keyword evidence="2 5" id="KW-0808">Transferase</keyword>
<proteinExistence type="predicted"/>
<dbReference type="GO" id="GO:0008168">
    <property type="term" value="F:methyltransferase activity"/>
    <property type="evidence" value="ECO:0007669"/>
    <property type="project" value="UniProtKB-KW"/>
</dbReference>
<dbReference type="Proteomes" id="UP000243217">
    <property type="component" value="Unassembled WGS sequence"/>
</dbReference>
<dbReference type="GO" id="GO:0043527">
    <property type="term" value="C:tRNA methyltransferase complex"/>
    <property type="evidence" value="ECO:0007669"/>
    <property type="project" value="UniProtKB-ARBA"/>
</dbReference>
<evidence type="ECO:0000256" key="2">
    <source>
        <dbReference type="ARBA" id="ARBA00022679"/>
    </source>
</evidence>
<gene>
    <name evidence="5" type="ORF">THRCLA_09146</name>
</gene>
<sequence length="420" mass="47392">MPTYLIYFIHRYLDFRHPELDAVLELNGIVDVSTCYELPETAPKNTTHSPFLIVNLASDAVAQQLAARCVLIKGIYQYITHTQASSEDSSASYADLRRKIASLPWDLRKNAMLDDESTWSLQVDCFGKRLSLQEQNTRRDEITEAVPLCGDIHLKQPARTYWLLEEKGILPSEVTLKRIFFAKSLNIIRFHGRDFVDKHQIKKRKFIGPTTMDHELSLIMANIAKVGPGTIACDPFVGTASVLVASAQFGAMCVGGDIEMQGLYRKENSTIAHNFEQYDLPCPDFIQWDLSQQAMCPRPFLDAIVCDPPYGLRAGARKCSANPKKKPFEVYEPSHVLTDLLHWAALRLVLQGRLVYVLACKTDPNNEYDDQIPRHPSLKVLHVCVQNITQKLVRLFITMVKVKEVASNDVSTAATLDVGW</sequence>
<reference evidence="5 6" key="1">
    <citation type="journal article" date="2014" name="Genome Biol. Evol.">
        <title>The secreted proteins of Achlya hypogyna and Thraustotheca clavata identify the ancestral oomycete secretome and reveal gene acquisitions by horizontal gene transfer.</title>
        <authorList>
            <person name="Misner I."/>
            <person name="Blouin N."/>
            <person name="Leonard G."/>
            <person name="Richards T.A."/>
            <person name="Lane C.E."/>
        </authorList>
    </citation>
    <scope>NUCLEOTIDE SEQUENCE [LARGE SCALE GENOMIC DNA]</scope>
    <source>
        <strain evidence="5 6">ATCC 34112</strain>
    </source>
</reference>
<keyword evidence="6" id="KW-1185">Reference proteome</keyword>
<protein>
    <submittedName>
        <fullName evidence="5">tRNA guanosine-2'-O-methyltransferase</fullName>
    </submittedName>
</protein>
<evidence type="ECO:0000313" key="5">
    <source>
        <dbReference type="EMBL" id="OQR90936.1"/>
    </source>
</evidence>
<dbReference type="Pfam" id="PF01170">
    <property type="entry name" value="UPF0020"/>
    <property type="match status" value="1"/>
</dbReference>
<dbReference type="STRING" id="74557.A0A1V9YYW4"/>
<dbReference type="PANTHER" id="PTHR13370">
    <property type="entry name" value="RNA METHYLASE-RELATED"/>
    <property type="match status" value="1"/>
</dbReference>
<evidence type="ECO:0000259" key="3">
    <source>
        <dbReference type="Pfam" id="PF01170"/>
    </source>
</evidence>
<feature type="domain" description="tRNA (guanine(10)-N(2))-methyltransferase TRMT11 N-terminal" evidence="4">
    <location>
        <begin position="3"/>
        <end position="166"/>
    </location>
</feature>
<dbReference type="InterPro" id="IPR000241">
    <property type="entry name" value="RlmKL-like_Mtase"/>
</dbReference>
<dbReference type="PANTHER" id="PTHR13370:SF3">
    <property type="entry name" value="TRNA (GUANINE(10)-N2)-METHYLTRANSFERASE HOMOLOG"/>
    <property type="match status" value="1"/>
</dbReference>
<dbReference type="SUPFAM" id="SSF53335">
    <property type="entry name" value="S-adenosyl-L-methionine-dependent methyltransferases"/>
    <property type="match status" value="1"/>
</dbReference>
<dbReference type="InterPro" id="IPR059073">
    <property type="entry name" value="TRMT11_N"/>
</dbReference>
<feature type="domain" description="Ribosomal RNA large subunit methyltransferase K/L-like methyltransferase" evidence="3">
    <location>
        <begin position="203"/>
        <end position="318"/>
    </location>
</feature>
<name>A0A1V9YYW4_9STRA</name>
<accession>A0A1V9YYW4</accession>
<evidence type="ECO:0000259" key="4">
    <source>
        <dbReference type="Pfam" id="PF25904"/>
    </source>
</evidence>
<dbReference type="GO" id="GO:0032259">
    <property type="term" value="P:methylation"/>
    <property type="evidence" value="ECO:0007669"/>
    <property type="project" value="UniProtKB-KW"/>
</dbReference>
<evidence type="ECO:0000256" key="1">
    <source>
        <dbReference type="ARBA" id="ARBA00022603"/>
    </source>
</evidence>
<dbReference type="Gene3D" id="3.40.50.150">
    <property type="entry name" value="Vaccinia Virus protein VP39"/>
    <property type="match status" value="1"/>
</dbReference>
<evidence type="ECO:0000313" key="6">
    <source>
        <dbReference type="Proteomes" id="UP000243217"/>
    </source>
</evidence>
<comment type="caution">
    <text evidence="5">The sequence shown here is derived from an EMBL/GenBank/DDBJ whole genome shotgun (WGS) entry which is preliminary data.</text>
</comment>
<dbReference type="InterPro" id="IPR029063">
    <property type="entry name" value="SAM-dependent_MTases_sf"/>
</dbReference>
<dbReference type="InterPro" id="IPR002052">
    <property type="entry name" value="DNA_methylase_N6_adenine_CS"/>
</dbReference>
<dbReference type="OrthoDB" id="333024at2759"/>
<dbReference type="GO" id="GO:0003676">
    <property type="term" value="F:nucleic acid binding"/>
    <property type="evidence" value="ECO:0007669"/>
    <property type="project" value="InterPro"/>
</dbReference>
<dbReference type="AlphaFoldDB" id="A0A1V9YYW4"/>
<keyword evidence="1 5" id="KW-0489">Methyltransferase</keyword>
<dbReference type="PROSITE" id="PS00092">
    <property type="entry name" value="N6_MTASE"/>
    <property type="match status" value="1"/>
</dbReference>
<dbReference type="Pfam" id="PF25904">
    <property type="entry name" value="Tmrp11_N"/>
    <property type="match status" value="1"/>
</dbReference>
<dbReference type="EMBL" id="JNBS01002472">
    <property type="protein sequence ID" value="OQR90936.1"/>
    <property type="molecule type" value="Genomic_DNA"/>
</dbReference>
<organism evidence="5 6">
    <name type="scientific">Thraustotheca clavata</name>
    <dbReference type="NCBI Taxonomy" id="74557"/>
    <lineage>
        <taxon>Eukaryota</taxon>
        <taxon>Sar</taxon>
        <taxon>Stramenopiles</taxon>
        <taxon>Oomycota</taxon>
        <taxon>Saprolegniomycetes</taxon>
        <taxon>Saprolegniales</taxon>
        <taxon>Achlyaceae</taxon>
        <taxon>Thraustotheca</taxon>
    </lineage>
</organism>
<dbReference type="PIRSF" id="PIRSF017259">
    <property type="entry name" value="tRNA_mtfrase_TRM11"/>
    <property type="match status" value="1"/>
</dbReference>